<evidence type="ECO:0000313" key="1">
    <source>
        <dbReference type="EMBL" id="JAE02377.1"/>
    </source>
</evidence>
<organism evidence="1">
    <name type="scientific">Arundo donax</name>
    <name type="common">Giant reed</name>
    <name type="synonym">Donax arundinaceus</name>
    <dbReference type="NCBI Taxonomy" id="35708"/>
    <lineage>
        <taxon>Eukaryota</taxon>
        <taxon>Viridiplantae</taxon>
        <taxon>Streptophyta</taxon>
        <taxon>Embryophyta</taxon>
        <taxon>Tracheophyta</taxon>
        <taxon>Spermatophyta</taxon>
        <taxon>Magnoliopsida</taxon>
        <taxon>Liliopsida</taxon>
        <taxon>Poales</taxon>
        <taxon>Poaceae</taxon>
        <taxon>PACMAD clade</taxon>
        <taxon>Arundinoideae</taxon>
        <taxon>Arundineae</taxon>
        <taxon>Arundo</taxon>
    </lineage>
</organism>
<reference evidence="1" key="1">
    <citation type="submission" date="2014-09" db="EMBL/GenBank/DDBJ databases">
        <authorList>
            <person name="Magalhaes I.L.F."/>
            <person name="Oliveira U."/>
            <person name="Santos F.R."/>
            <person name="Vidigal T.H.D.A."/>
            <person name="Brescovit A.D."/>
            <person name="Santos A.J."/>
        </authorList>
    </citation>
    <scope>NUCLEOTIDE SEQUENCE</scope>
    <source>
        <tissue evidence="1">Shoot tissue taken approximately 20 cm above the soil surface</tissue>
    </source>
</reference>
<dbReference type="AlphaFoldDB" id="A0A0A9EQJ2"/>
<accession>A0A0A9EQJ2</accession>
<reference evidence="1" key="2">
    <citation type="journal article" date="2015" name="Data Brief">
        <title>Shoot transcriptome of the giant reed, Arundo donax.</title>
        <authorList>
            <person name="Barrero R.A."/>
            <person name="Guerrero F.D."/>
            <person name="Moolhuijzen P."/>
            <person name="Goolsby J.A."/>
            <person name="Tidwell J."/>
            <person name="Bellgard S.E."/>
            <person name="Bellgard M.I."/>
        </authorList>
    </citation>
    <scope>NUCLEOTIDE SEQUENCE</scope>
    <source>
        <tissue evidence="1">Shoot tissue taken approximately 20 cm above the soil surface</tissue>
    </source>
</reference>
<protein>
    <submittedName>
        <fullName evidence="1">Similar to EMB2733/ESP3 (EMBRYO DEFECTIVE 2733)</fullName>
    </submittedName>
</protein>
<proteinExistence type="predicted"/>
<name>A0A0A9EQJ2_ARUDO</name>
<dbReference type="EMBL" id="GBRH01195519">
    <property type="protein sequence ID" value="JAE02377.1"/>
    <property type="molecule type" value="Transcribed_RNA"/>
</dbReference>
<sequence length="36" mass="4129">MSCKHLVVLYGLQHCQCGSSTLHYLHELVCLLDDRI</sequence>